<evidence type="ECO:0000313" key="2">
    <source>
        <dbReference type="Proteomes" id="UP000323506"/>
    </source>
</evidence>
<name>A0A5D2HEM0_GOSDA</name>
<evidence type="ECO:0000313" key="1">
    <source>
        <dbReference type="EMBL" id="TYH28612.1"/>
    </source>
</evidence>
<accession>A0A5D2HEM0</accession>
<sequence length="107" mass="11649">MFRPRSLTMTVNSISLKMISLTRSENSIAGIPSMIDVLTSPSSNSNSFSFTVEGTARTELVTSSCFPSNLSFHYTIYCGTGSTGIEFSSSTTDSLNLTFWVLRSPLE</sequence>
<dbReference type="Proteomes" id="UP000323506">
    <property type="component" value="Chromosome A02"/>
</dbReference>
<reference evidence="1 2" key="1">
    <citation type="submission" date="2019-06" db="EMBL/GenBank/DDBJ databases">
        <title>WGS assembly of Gossypium darwinii.</title>
        <authorList>
            <person name="Chen Z.J."/>
            <person name="Sreedasyam A."/>
            <person name="Ando A."/>
            <person name="Song Q."/>
            <person name="De L."/>
            <person name="Hulse-Kemp A."/>
            <person name="Ding M."/>
            <person name="Ye W."/>
            <person name="Kirkbride R."/>
            <person name="Jenkins J."/>
            <person name="Plott C."/>
            <person name="Lovell J."/>
            <person name="Lin Y.-M."/>
            <person name="Vaughn R."/>
            <person name="Liu B."/>
            <person name="Li W."/>
            <person name="Simpson S."/>
            <person name="Scheffler B."/>
            <person name="Saski C."/>
            <person name="Grover C."/>
            <person name="Hu G."/>
            <person name="Conover J."/>
            <person name="Carlson J."/>
            <person name="Shu S."/>
            <person name="Boston L."/>
            <person name="Williams M."/>
            <person name="Peterson D."/>
            <person name="Mcgee K."/>
            <person name="Jones D."/>
            <person name="Wendel J."/>
            <person name="Stelly D."/>
            <person name="Grimwood J."/>
            <person name="Schmutz J."/>
        </authorList>
    </citation>
    <scope>NUCLEOTIDE SEQUENCE [LARGE SCALE GENOMIC DNA]</scope>
    <source>
        <strain evidence="1">1808015.09</strain>
    </source>
</reference>
<dbReference type="AlphaFoldDB" id="A0A5D2HEM0"/>
<proteinExistence type="predicted"/>
<organism evidence="1 2">
    <name type="scientific">Gossypium darwinii</name>
    <name type="common">Darwin's cotton</name>
    <name type="synonym">Gossypium barbadense var. darwinii</name>
    <dbReference type="NCBI Taxonomy" id="34276"/>
    <lineage>
        <taxon>Eukaryota</taxon>
        <taxon>Viridiplantae</taxon>
        <taxon>Streptophyta</taxon>
        <taxon>Embryophyta</taxon>
        <taxon>Tracheophyta</taxon>
        <taxon>Spermatophyta</taxon>
        <taxon>Magnoliopsida</taxon>
        <taxon>eudicotyledons</taxon>
        <taxon>Gunneridae</taxon>
        <taxon>Pentapetalae</taxon>
        <taxon>rosids</taxon>
        <taxon>malvids</taxon>
        <taxon>Malvales</taxon>
        <taxon>Malvaceae</taxon>
        <taxon>Malvoideae</taxon>
        <taxon>Gossypium</taxon>
    </lineage>
</organism>
<protein>
    <submittedName>
        <fullName evidence="1">Uncharacterized protein</fullName>
    </submittedName>
</protein>
<keyword evidence="2" id="KW-1185">Reference proteome</keyword>
<gene>
    <name evidence="1" type="ORF">ES288_A02G157400v1</name>
</gene>
<dbReference type="EMBL" id="CM017689">
    <property type="protein sequence ID" value="TYH28612.1"/>
    <property type="molecule type" value="Genomic_DNA"/>
</dbReference>